<evidence type="ECO:0008006" key="3">
    <source>
        <dbReference type="Google" id="ProtNLM"/>
    </source>
</evidence>
<dbReference type="InParanoid" id="S8EJA4"/>
<name>S8EJA4_FOMSC</name>
<dbReference type="AlphaFoldDB" id="S8EJA4"/>
<dbReference type="eggNOG" id="ENOG502RZAY">
    <property type="taxonomic scope" value="Eukaryota"/>
</dbReference>
<reference evidence="1 2" key="1">
    <citation type="journal article" date="2012" name="Science">
        <title>The Paleozoic origin of enzymatic lignin decomposition reconstructed from 31 fungal genomes.</title>
        <authorList>
            <person name="Floudas D."/>
            <person name="Binder M."/>
            <person name="Riley R."/>
            <person name="Barry K."/>
            <person name="Blanchette R.A."/>
            <person name="Henrissat B."/>
            <person name="Martinez A.T."/>
            <person name="Otillar R."/>
            <person name="Spatafora J.W."/>
            <person name="Yadav J.S."/>
            <person name="Aerts A."/>
            <person name="Benoit I."/>
            <person name="Boyd A."/>
            <person name="Carlson A."/>
            <person name="Copeland A."/>
            <person name="Coutinho P.M."/>
            <person name="de Vries R.P."/>
            <person name="Ferreira P."/>
            <person name="Findley K."/>
            <person name="Foster B."/>
            <person name="Gaskell J."/>
            <person name="Glotzer D."/>
            <person name="Gorecki P."/>
            <person name="Heitman J."/>
            <person name="Hesse C."/>
            <person name="Hori C."/>
            <person name="Igarashi K."/>
            <person name="Jurgens J.A."/>
            <person name="Kallen N."/>
            <person name="Kersten P."/>
            <person name="Kohler A."/>
            <person name="Kuees U."/>
            <person name="Kumar T.K.A."/>
            <person name="Kuo A."/>
            <person name="LaButti K."/>
            <person name="Larrondo L.F."/>
            <person name="Lindquist E."/>
            <person name="Ling A."/>
            <person name="Lombard V."/>
            <person name="Lucas S."/>
            <person name="Lundell T."/>
            <person name="Martin R."/>
            <person name="McLaughlin D.J."/>
            <person name="Morgenstern I."/>
            <person name="Morin E."/>
            <person name="Murat C."/>
            <person name="Nagy L.G."/>
            <person name="Nolan M."/>
            <person name="Ohm R.A."/>
            <person name="Patyshakuliyeva A."/>
            <person name="Rokas A."/>
            <person name="Ruiz-Duenas F.J."/>
            <person name="Sabat G."/>
            <person name="Salamov A."/>
            <person name="Samejima M."/>
            <person name="Schmutz J."/>
            <person name="Slot J.C."/>
            <person name="St John F."/>
            <person name="Stenlid J."/>
            <person name="Sun H."/>
            <person name="Sun S."/>
            <person name="Syed K."/>
            <person name="Tsang A."/>
            <person name="Wiebenga A."/>
            <person name="Young D."/>
            <person name="Pisabarro A."/>
            <person name="Eastwood D.C."/>
            <person name="Martin F."/>
            <person name="Cullen D."/>
            <person name="Grigoriev I.V."/>
            <person name="Hibbett D.S."/>
        </authorList>
    </citation>
    <scope>NUCLEOTIDE SEQUENCE</scope>
    <source>
        <strain evidence="2">FP-58527</strain>
    </source>
</reference>
<dbReference type="OrthoDB" id="10052260at2759"/>
<gene>
    <name evidence="1" type="ORF">FOMPIDRAFT_1116284</name>
</gene>
<dbReference type="EMBL" id="KE504130">
    <property type="protein sequence ID" value="EPT03394.1"/>
    <property type="molecule type" value="Genomic_DNA"/>
</dbReference>
<organism evidence="1 2">
    <name type="scientific">Fomitopsis schrenkii</name>
    <name type="common">Brown rot fungus</name>
    <dbReference type="NCBI Taxonomy" id="2126942"/>
    <lineage>
        <taxon>Eukaryota</taxon>
        <taxon>Fungi</taxon>
        <taxon>Dikarya</taxon>
        <taxon>Basidiomycota</taxon>
        <taxon>Agaricomycotina</taxon>
        <taxon>Agaricomycetes</taxon>
        <taxon>Polyporales</taxon>
        <taxon>Fomitopsis</taxon>
    </lineage>
</organism>
<dbReference type="Gene3D" id="2.60.120.260">
    <property type="entry name" value="Galactose-binding domain-like"/>
    <property type="match status" value="1"/>
</dbReference>
<evidence type="ECO:0000313" key="2">
    <source>
        <dbReference type="Proteomes" id="UP000015241"/>
    </source>
</evidence>
<sequence>MAEAEQSLIGPETKIKVSSTLDKSVGKKHLIDGDSGTCWTSQQGTPQYIQLQFPARVIPKHVSITFQGGFVGTKCAVEVLPPSSAQEWQPHTHVFPEDVNRKQTFELVPSETTSGGVTGLRLVFEESSDFFGRVTIYDFQLHGIVL</sequence>
<dbReference type="SUPFAM" id="SSF49785">
    <property type="entry name" value="Galactose-binding domain-like"/>
    <property type="match status" value="1"/>
</dbReference>
<dbReference type="STRING" id="743788.S8EJA4"/>
<dbReference type="HOGENOM" id="CLU_133965_0_0_1"/>
<dbReference type="Proteomes" id="UP000015241">
    <property type="component" value="Unassembled WGS sequence"/>
</dbReference>
<protein>
    <recommendedName>
        <fullName evidence="3">SUN domain-containing protein</fullName>
    </recommendedName>
</protein>
<accession>S8EJA4</accession>
<proteinExistence type="predicted"/>
<dbReference type="InterPro" id="IPR008979">
    <property type="entry name" value="Galactose-bd-like_sf"/>
</dbReference>
<evidence type="ECO:0000313" key="1">
    <source>
        <dbReference type="EMBL" id="EPT03394.1"/>
    </source>
</evidence>
<keyword evidence="2" id="KW-1185">Reference proteome</keyword>